<dbReference type="Gene3D" id="2.160.10.10">
    <property type="entry name" value="Hexapeptide repeat proteins"/>
    <property type="match status" value="1"/>
</dbReference>
<accession>A0A0S2SEZ8</accession>
<proteinExistence type="predicted"/>
<gene>
    <name evidence="1" type="primary">yrdA</name>
    <name evidence="1" type="ORF">WL1483_874</name>
</gene>
<dbReference type="Proteomes" id="UP000058114">
    <property type="component" value="Chromosome"/>
</dbReference>
<dbReference type="KEGG" id="asr:WL1483_874"/>
<sequence>MEAHYREFARRGKPLHAIKLQKTALFQLFITKHSFYTNLSTEHDLWLLEWGHFAGGNEMDWRLRSYKGKRPALGERVYVDPCATLVGDITLGDDVGIWPMVAARGDVNVIRIGARSNIQDGAVLHLSRKSDANPDGYPLLIGEDVTVGHEAMLHGCTIGDRVLVGMGAILLDGVVVEDDVMIGAGTLVPPGKRLVSGHLYMGNPMRQARPLNAAEIAFLKQSADNYVQLKDEYLAEIGAQ</sequence>
<dbReference type="PATRIC" id="fig|652.5.peg.4215"/>
<dbReference type="EMBL" id="CP013067">
    <property type="protein sequence ID" value="ALP40293.1"/>
    <property type="molecule type" value="Genomic_DNA"/>
</dbReference>
<dbReference type="InterPro" id="IPR047324">
    <property type="entry name" value="LbH_gamma_CA-like"/>
</dbReference>
<protein>
    <submittedName>
        <fullName evidence="1">Carbonic anhydrase</fullName>
    </submittedName>
</protein>
<dbReference type="AlphaFoldDB" id="A0A0S2SEZ8"/>
<dbReference type="PANTHER" id="PTHR13061">
    <property type="entry name" value="DYNACTIN SUBUNIT P25"/>
    <property type="match status" value="1"/>
</dbReference>
<dbReference type="InterPro" id="IPR011004">
    <property type="entry name" value="Trimer_LpxA-like_sf"/>
</dbReference>
<organism evidence="1 2">
    <name type="scientific">Aeromonas schubertii</name>
    <dbReference type="NCBI Taxonomy" id="652"/>
    <lineage>
        <taxon>Bacteria</taxon>
        <taxon>Pseudomonadati</taxon>
        <taxon>Pseudomonadota</taxon>
        <taxon>Gammaproteobacteria</taxon>
        <taxon>Aeromonadales</taxon>
        <taxon>Aeromonadaceae</taxon>
        <taxon>Aeromonas</taxon>
    </lineage>
</organism>
<name>A0A0S2SEZ8_9GAMM</name>
<evidence type="ECO:0000313" key="2">
    <source>
        <dbReference type="Proteomes" id="UP000058114"/>
    </source>
</evidence>
<dbReference type="InterPro" id="IPR050484">
    <property type="entry name" value="Transf_Hexapept/Carb_Anhydrase"/>
</dbReference>
<dbReference type="InterPro" id="IPR001451">
    <property type="entry name" value="Hexapep"/>
</dbReference>
<reference evidence="1 2" key="2">
    <citation type="journal article" date="2016" name="Genome Announc.">
        <title>Complete Genome Sequence of the Highly Virulent Aeromonas schubertii Strain WL1483, Isolated from Diseased Snakehead Fish (Channa argus) in China.</title>
        <authorList>
            <person name="Liu L."/>
            <person name="Li N."/>
            <person name="Zhang D."/>
            <person name="Fu X."/>
            <person name="Shi C."/>
            <person name="Lin Q."/>
            <person name="Hao G."/>
        </authorList>
    </citation>
    <scope>NUCLEOTIDE SEQUENCE [LARGE SCALE GENOMIC DNA]</scope>
    <source>
        <strain evidence="1 2">WL1483</strain>
    </source>
</reference>
<reference evidence="2" key="1">
    <citation type="submission" date="2015-10" db="EMBL/GenBank/DDBJ databases">
        <title>Complete Genome Sequence of Aeromonas schubertii strain WL1483.</title>
        <authorList>
            <person name="Liu L."/>
        </authorList>
    </citation>
    <scope>NUCLEOTIDE SEQUENCE [LARGE SCALE GENOMIC DNA]</scope>
    <source>
        <strain evidence="2">WL1483</strain>
    </source>
</reference>
<dbReference type="CDD" id="cd04645">
    <property type="entry name" value="LbH_gamma_CA_like"/>
    <property type="match status" value="1"/>
</dbReference>
<dbReference type="SUPFAM" id="SSF51161">
    <property type="entry name" value="Trimeric LpxA-like enzymes"/>
    <property type="match status" value="1"/>
</dbReference>
<evidence type="ECO:0000313" key="1">
    <source>
        <dbReference type="EMBL" id="ALP40293.1"/>
    </source>
</evidence>
<dbReference type="Pfam" id="PF00132">
    <property type="entry name" value="Hexapep"/>
    <property type="match status" value="1"/>
</dbReference>
<dbReference type="PANTHER" id="PTHR13061:SF56">
    <property type="entry name" value="PROTEIN YRDA"/>
    <property type="match status" value="1"/>
</dbReference>